<feature type="transmembrane region" description="Helical" evidence="1">
    <location>
        <begin position="413"/>
        <end position="435"/>
    </location>
</feature>
<proteinExistence type="predicted"/>
<feature type="transmembrane region" description="Helical" evidence="1">
    <location>
        <begin position="473"/>
        <end position="495"/>
    </location>
</feature>
<feature type="transmembrane region" description="Helical" evidence="1">
    <location>
        <begin position="62"/>
        <end position="86"/>
    </location>
</feature>
<keyword evidence="1" id="KW-0812">Transmembrane</keyword>
<feature type="transmembrane region" description="Helical" evidence="1">
    <location>
        <begin position="144"/>
        <end position="168"/>
    </location>
</feature>
<evidence type="ECO:0000256" key="1">
    <source>
        <dbReference type="SAM" id="Phobius"/>
    </source>
</evidence>
<feature type="transmembrane region" description="Helical" evidence="1">
    <location>
        <begin position="441"/>
        <end position="461"/>
    </location>
</feature>
<keyword evidence="1" id="KW-0472">Membrane</keyword>
<feature type="transmembrane region" description="Helical" evidence="1">
    <location>
        <begin position="559"/>
        <end position="579"/>
    </location>
</feature>
<keyword evidence="3" id="KW-1185">Reference proteome</keyword>
<dbReference type="PANTHER" id="PTHR43471:SF12">
    <property type="entry name" value="HYPOTHETICAL MEMBRANE PROTEIN, CONSERVED"/>
    <property type="match status" value="1"/>
</dbReference>
<evidence type="ECO:0000313" key="3">
    <source>
        <dbReference type="Proteomes" id="UP000316714"/>
    </source>
</evidence>
<name>A0A5C5VDS4_9BACT</name>
<comment type="caution">
    <text evidence="2">The sequence shown here is derived from an EMBL/GenBank/DDBJ whole genome shotgun (WGS) entry which is preliminary data.</text>
</comment>
<gene>
    <name evidence="2" type="ORF">KOR34_10520</name>
</gene>
<protein>
    <submittedName>
        <fullName evidence="2">ABC-2 family transporter protein</fullName>
    </submittedName>
</protein>
<dbReference type="Pfam" id="PF12679">
    <property type="entry name" value="ABC2_membrane_2"/>
    <property type="match status" value="1"/>
</dbReference>
<dbReference type="EMBL" id="SIHJ01000001">
    <property type="protein sequence ID" value="TWT36153.1"/>
    <property type="molecule type" value="Genomic_DNA"/>
</dbReference>
<dbReference type="GO" id="GO:0005886">
    <property type="term" value="C:plasma membrane"/>
    <property type="evidence" value="ECO:0007669"/>
    <property type="project" value="UniProtKB-SubCell"/>
</dbReference>
<feature type="transmembrane region" description="Helical" evidence="1">
    <location>
        <begin position="533"/>
        <end position="553"/>
    </location>
</feature>
<feature type="transmembrane region" description="Helical" evidence="1">
    <location>
        <begin position="20"/>
        <end position="42"/>
    </location>
</feature>
<feature type="transmembrane region" description="Helical" evidence="1">
    <location>
        <begin position="357"/>
        <end position="380"/>
    </location>
</feature>
<feature type="transmembrane region" description="Helical" evidence="1">
    <location>
        <begin position="107"/>
        <end position="132"/>
    </location>
</feature>
<feature type="transmembrane region" description="Helical" evidence="1">
    <location>
        <begin position="175"/>
        <end position="193"/>
    </location>
</feature>
<dbReference type="PANTHER" id="PTHR43471">
    <property type="entry name" value="ABC TRANSPORTER PERMEASE"/>
    <property type="match status" value="1"/>
</dbReference>
<sequence length="594" mass="62603">MIIGPVFSREALTAPRRVRFYAVPCLFVATLLGLALTAWQVLVGSQNVTNPGDLARFGAAAFTLLAPLQLTVCVLFSALLAAAAVSQEKDRKTLILLLLSDLSNSELVVGKLLASMLTVLMVIAAGVPFFMLLTLLGGVNGAQVARVTAVTAVAALAAGSLGSTVALWREKTFQALAITGLVIVLWLVGWEFVAAGGVDGLAPQAAAWAAVLSPWQAIQVAVQPAYAQPGGENSVTGFVAAGGAVVLLLNAVAVAMVRVWNPSREARPTGAETQANDDSWITDDQAAADERRLQSHKAPGRPRPVWDNPILWREVRTWAYGKKILVVKLGYLFIFGLAACGAAVATDNDAPRAEAAVSASTTMLAPLFVLSVVLVNALSVTSLTNERDLKALDLLLATDLTPKELIFGKLGGVLYNAKEMILLPMALCVYLWWTGTLSGENLVFLLIGLAVVNAFAAMLGLHAGMMYPNSRQAIGASIGTLLFLFLGVTTCMRMMLALSQSFEYQLAPFLGFMLGGGIALFAALGWRNPSSAMGLACFTAPFAVFYAIVSFLLGNYDWGFTATVATFGFATMAMLVPALSEFDVATGRTTAGDA</sequence>
<dbReference type="GO" id="GO:0140359">
    <property type="term" value="F:ABC-type transporter activity"/>
    <property type="evidence" value="ECO:0007669"/>
    <property type="project" value="InterPro"/>
</dbReference>
<dbReference type="AlphaFoldDB" id="A0A5C5VDS4"/>
<organism evidence="2 3">
    <name type="scientific">Posidoniimonas corsicana</name>
    <dbReference type="NCBI Taxonomy" id="1938618"/>
    <lineage>
        <taxon>Bacteria</taxon>
        <taxon>Pseudomonadati</taxon>
        <taxon>Planctomycetota</taxon>
        <taxon>Planctomycetia</taxon>
        <taxon>Pirellulales</taxon>
        <taxon>Lacipirellulaceae</taxon>
        <taxon>Posidoniimonas</taxon>
    </lineage>
</organism>
<evidence type="ECO:0000313" key="2">
    <source>
        <dbReference type="EMBL" id="TWT36153.1"/>
    </source>
</evidence>
<keyword evidence="1" id="KW-1133">Transmembrane helix</keyword>
<feature type="transmembrane region" description="Helical" evidence="1">
    <location>
        <begin position="235"/>
        <end position="257"/>
    </location>
</feature>
<feature type="transmembrane region" description="Helical" evidence="1">
    <location>
        <begin position="325"/>
        <end position="345"/>
    </location>
</feature>
<feature type="transmembrane region" description="Helical" evidence="1">
    <location>
        <begin position="507"/>
        <end position="526"/>
    </location>
</feature>
<dbReference type="Proteomes" id="UP000316714">
    <property type="component" value="Unassembled WGS sequence"/>
</dbReference>
<accession>A0A5C5VDS4</accession>
<reference evidence="2 3" key="1">
    <citation type="submission" date="2019-02" db="EMBL/GenBank/DDBJ databases">
        <title>Deep-cultivation of Planctomycetes and their phenomic and genomic characterization uncovers novel biology.</title>
        <authorList>
            <person name="Wiegand S."/>
            <person name="Jogler M."/>
            <person name="Boedeker C."/>
            <person name="Pinto D."/>
            <person name="Vollmers J."/>
            <person name="Rivas-Marin E."/>
            <person name="Kohn T."/>
            <person name="Peeters S.H."/>
            <person name="Heuer A."/>
            <person name="Rast P."/>
            <person name="Oberbeckmann S."/>
            <person name="Bunk B."/>
            <person name="Jeske O."/>
            <person name="Meyerdierks A."/>
            <person name="Storesund J.E."/>
            <person name="Kallscheuer N."/>
            <person name="Luecker S."/>
            <person name="Lage O.M."/>
            <person name="Pohl T."/>
            <person name="Merkel B.J."/>
            <person name="Hornburger P."/>
            <person name="Mueller R.-W."/>
            <person name="Bruemmer F."/>
            <person name="Labrenz M."/>
            <person name="Spormann A.M."/>
            <person name="Op Den Camp H."/>
            <person name="Overmann J."/>
            <person name="Amann R."/>
            <person name="Jetten M.S.M."/>
            <person name="Mascher T."/>
            <person name="Medema M.H."/>
            <person name="Devos D.P."/>
            <person name="Kaster A.-K."/>
            <person name="Ovreas L."/>
            <person name="Rohde M."/>
            <person name="Galperin M.Y."/>
            <person name="Jogler C."/>
        </authorList>
    </citation>
    <scope>NUCLEOTIDE SEQUENCE [LARGE SCALE GENOMIC DNA]</scope>
    <source>
        <strain evidence="2 3">KOR34</strain>
    </source>
</reference>
<dbReference type="RefSeq" id="WP_146562841.1">
    <property type="nucleotide sequence ID" value="NZ_SIHJ01000001.1"/>
</dbReference>
<dbReference type="OrthoDB" id="229421at2"/>